<accession>A0A077S4T5</accession>
<dbReference type="Gene3D" id="3.10.450.80">
    <property type="match status" value="1"/>
</dbReference>
<evidence type="ECO:0000256" key="1">
    <source>
        <dbReference type="ARBA" id="ARBA00009364"/>
    </source>
</evidence>
<keyword evidence="3" id="KW-0687">Ribonucleoprotein</keyword>
<dbReference type="AlphaFoldDB" id="A0A077S4T5"/>
<name>A0A077S4T5_WHEAT</name>
<evidence type="ECO:0000256" key="3">
    <source>
        <dbReference type="ARBA" id="ARBA00023274"/>
    </source>
</evidence>
<evidence type="ECO:0000313" key="4">
    <source>
        <dbReference type="EMBL" id="CDM84925.1"/>
    </source>
</evidence>
<dbReference type="EMBL" id="HG670306">
    <property type="protein sequence ID" value="CDM84925.1"/>
    <property type="molecule type" value="Genomic_DNA"/>
</dbReference>
<dbReference type="GO" id="GO:1990904">
    <property type="term" value="C:ribonucleoprotein complex"/>
    <property type="evidence" value="ECO:0007669"/>
    <property type="project" value="UniProtKB-KW"/>
</dbReference>
<dbReference type="InterPro" id="IPR053708">
    <property type="entry name" value="Ribosomal_LSU_eL42"/>
</dbReference>
<dbReference type="PANTHER" id="PTHR10369">
    <property type="entry name" value="60S RIBOSOMAL PROTEIN L36A/L44"/>
    <property type="match status" value="1"/>
</dbReference>
<keyword evidence="2" id="KW-0689">Ribosomal protein</keyword>
<gene>
    <name evidence="4" type="ORF">TRAES_3BF112700010CFD_c1</name>
</gene>
<dbReference type="InterPro" id="IPR011332">
    <property type="entry name" value="Ribosomal_zn-bd"/>
</dbReference>
<evidence type="ECO:0000256" key="2">
    <source>
        <dbReference type="ARBA" id="ARBA00022980"/>
    </source>
</evidence>
<organism evidence="4">
    <name type="scientific">Triticum aestivum</name>
    <name type="common">Wheat</name>
    <dbReference type="NCBI Taxonomy" id="4565"/>
    <lineage>
        <taxon>Eukaryota</taxon>
        <taxon>Viridiplantae</taxon>
        <taxon>Streptophyta</taxon>
        <taxon>Embryophyta</taxon>
        <taxon>Tracheophyta</taxon>
        <taxon>Spermatophyta</taxon>
        <taxon>Magnoliopsida</taxon>
        <taxon>Liliopsida</taxon>
        <taxon>Poales</taxon>
        <taxon>Poaceae</taxon>
        <taxon>BOP clade</taxon>
        <taxon>Pooideae</taxon>
        <taxon>Triticodae</taxon>
        <taxon>Triticeae</taxon>
        <taxon>Triticinae</taxon>
        <taxon>Triticum</taxon>
    </lineage>
</organism>
<dbReference type="GO" id="GO:0003735">
    <property type="term" value="F:structural constituent of ribosome"/>
    <property type="evidence" value="ECO:0007669"/>
    <property type="project" value="InterPro"/>
</dbReference>
<protein>
    <submittedName>
        <fullName evidence="4">Uncharacterized protein</fullName>
    </submittedName>
</protein>
<dbReference type="HOGENOM" id="CLU_1725641_0_0_1"/>
<dbReference type="InterPro" id="IPR000552">
    <property type="entry name" value="Ribosomal_eL44"/>
</dbReference>
<proteinExistence type="inferred from homology"/>
<dbReference type="SUPFAM" id="SSF57829">
    <property type="entry name" value="Zn-binding ribosomal proteins"/>
    <property type="match status" value="1"/>
</dbReference>
<reference evidence="4" key="1">
    <citation type="journal article" date="2014" name="Science">
        <title>Structural and functional partitioning of bread wheat chromosome 3B.</title>
        <authorList>
            <person name="Choulet F."/>
            <person name="Alberti A."/>
            <person name="Theil S."/>
            <person name="Glover N."/>
            <person name="Barbe V."/>
            <person name="Daron J."/>
            <person name="Pingault L."/>
            <person name="Sourdille P."/>
            <person name="Couloux A."/>
            <person name="Paux E."/>
            <person name="Leroy P."/>
            <person name="Mangenot S."/>
            <person name="Guilhot N."/>
            <person name="Le Gouis J."/>
            <person name="Balfourier F."/>
            <person name="Alaux M."/>
            <person name="Jamilloux V."/>
            <person name="Poulain J."/>
            <person name="Durand C."/>
            <person name="Bellec A."/>
            <person name="Gaspin C."/>
            <person name="Safar J."/>
            <person name="Dolezel J."/>
            <person name="Rogers J."/>
            <person name="Vandepoele K."/>
            <person name="Aury J.M."/>
            <person name="Mayer K."/>
            <person name="Berges H."/>
            <person name="Quesneville H."/>
            <person name="Wincker P."/>
            <person name="Feuillet C."/>
        </authorList>
    </citation>
    <scope>NUCLEOTIDE SEQUENCE</scope>
</reference>
<dbReference type="GO" id="GO:0005840">
    <property type="term" value="C:ribosome"/>
    <property type="evidence" value="ECO:0007669"/>
    <property type="project" value="UniProtKB-KW"/>
</dbReference>
<comment type="similarity">
    <text evidence="1">Belongs to the eukaryotic ribosomal protein eL42 family.</text>
</comment>
<dbReference type="Pfam" id="PF00935">
    <property type="entry name" value="Ribosomal_L44"/>
    <property type="match status" value="1"/>
</dbReference>
<sequence length="152" mass="17261">MSTEIRIRSILFSSKSNNSNVRKGHAPPIIDLQVIKNAYDGKRYLLMQVNIPKTKKTYCKNKECKKHTLHKGKRHYDRKQSRYGGHTKHVFHKKINRSLAQQGQQGPDGEGAHQDGVNIVGTVLVPDLYPNSGSKCTPFTSPLEYLFPVFVE</sequence>
<dbReference type="GO" id="GO:0006412">
    <property type="term" value="P:translation"/>
    <property type="evidence" value="ECO:0007669"/>
    <property type="project" value="InterPro"/>
</dbReference>